<evidence type="ECO:0000256" key="1">
    <source>
        <dbReference type="SAM" id="MobiDB-lite"/>
    </source>
</evidence>
<accession>A0ABR1YE64</accession>
<feature type="compositionally biased region" description="Basic and acidic residues" evidence="1">
    <location>
        <begin position="58"/>
        <end position="70"/>
    </location>
</feature>
<evidence type="ECO:0000313" key="3">
    <source>
        <dbReference type="Proteomes" id="UP001492380"/>
    </source>
</evidence>
<proteinExistence type="predicted"/>
<protein>
    <submittedName>
        <fullName evidence="2">Uncharacterized protein</fullName>
    </submittedName>
</protein>
<comment type="caution">
    <text evidence="2">The sequence shown here is derived from an EMBL/GenBank/DDBJ whole genome shotgun (WGS) entry which is preliminary data.</text>
</comment>
<keyword evidence="3" id="KW-1185">Reference proteome</keyword>
<feature type="compositionally biased region" description="Polar residues" evidence="1">
    <location>
        <begin position="112"/>
        <end position="127"/>
    </location>
</feature>
<name>A0ABR1YE64_9PEZI</name>
<feature type="region of interest" description="Disordered" evidence="1">
    <location>
        <begin position="24"/>
        <end position="208"/>
    </location>
</feature>
<feature type="compositionally biased region" description="Polar residues" evidence="1">
    <location>
        <begin position="135"/>
        <end position="144"/>
    </location>
</feature>
<sequence>MDDDTVGMEVDPDIAAAMGFAAFGSSTKGSRKFGGGEAVTENHRPRQSRPTDFGTDANRVELGPRKRQGEGADMTDLGPRKRKVEHHDVNPASKAAYTSDVPTGSRHAEAVTAQSDMRVTTPHQGSRFTDGPRQSEGTESQSTVPAKESQKKKETVPTGLAAFLARGKGLPEKPPTPSSNHTTGSNEAVGPTSLPEMLDTQPASTNAEPDLHALRNGIRNENGDIAYFLPSFIEDPWAHLEKS</sequence>
<gene>
    <name evidence="2" type="ORF">HDK90DRAFT_54083</name>
</gene>
<dbReference type="EMBL" id="JBBWRZ010000010">
    <property type="protein sequence ID" value="KAK8227260.1"/>
    <property type="molecule type" value="Genomic_DNA"/>
</dbReference>
<dbReference type="Proteomes" id="UP001492380">
    <property type="component" value="Unassembled WGS sequence"/>
</dbReference>
<reference evidence="2 3" key="1">
    <citation type="submission" date="2024-04" db="EMBL/GenBank/DDBJ databases">
        <title>Phyllosticta paracitricarpa is synonymous to the EU quarantine fungus P. citricarpa based on phylogenomic analyses.</title>
        <authorList>
            <consortium name="Lawrence Berkeley National Laboratory"/>
            <person name="Van Ingen-Buijs V.A."/>
            <person name="Van Westerhoven A.C."/>
            <person name="Haridas S."/>
            <person name="Skiadas P."/>
            <person name="Martin F."/>
            <person name="Groenewald J.Z."/>
            <person name="Crous P.W."/>
            <person name="Seidl M.F."/>
        </authorList>
    </citation>
    <scope>NUCLEOTIDE SEQUENCE [LARGE SCALE GENOMIC DNA]</scope>
    <source>
        <strain evidence="2 3">CBS 123374</strain>
    </source>
</reference>
<evidence type="ECO:0000313" key="2">
    <source>
        <dbReference type="EMBL" id="KAK8227260.1"/>
    </source>
</evidence>
<organism evidence="2 3">
    <name type="scientific">Phyllosticta capitalensis</name>
    <dbReference type="NCBI Taxonomy" id="121624"/>
    <lineage>
        <taxon>Eukaryota</taxon>
        <taxon>Fungi</taxon>
        <taxon>Dikarya</taxon>
        <taxon>Ascomycota</taxon>
        <taxon>Pezizomycotina</taxon>
        <taxon>Dothideomycetes</taxon>
        <taxon>Dothideomycetes incertae sedis</taxon>
        <taxon>Botryosphaeriales</taxon>
        <taxon>Phyllostictaceae</taxon>
        <taxon>Phyllosticta</taxon>
    </lineage>
</organism>